<dbReference type="EMBL" id="JAQSGK010000025">
    <property type="protein sequence ID" value="MEE6716059.1"/>
    <property type="molecule type" value="Genomic_DNA"/>
</dbReference>
<gene>
    <name evidence="2" type="ORF">D1010_09395</name>
    <name evidence="1" type="ORF">PS435_09335</name>
</gene>
<dbReference type="Proteomes" id="UP000326779">
    <property type="component" value="Chromosome"/>
</dbReference>
<keyword evidence="4" id="KW-1185">Reference proteome</keyword>
<evidence type="ECO:0000313" key="2">
    <source>
        <dbReference type="EMBL" id="QFR23605.1"/>
    </source>
</evidence>
<proteinExistence type="predicted"/>
<evidence type="ECO:0000313" key="3">
    <source>
        <dbReference type="Proteomes" id="UP000326779"/>
    </source>
</evidence>
<dbReference type="KEGG" id="lhb:D1010_09395"/>
<protein>
    <recommendedName>
        <fullName evidence="5">XkdX family protein</fullName>
    </recommendedName>
</protein>
<sequence>MVYLHEYVLDPTWINPAQIEFIEQSTEDVHVWIARMVSGKMVKVSEAELAHITGQNAAE</sequence>
<reference evidence="2 3" key="1">
    <citation type="submission" date="2019-10" db="EMBL/GenBank/DDBJ databases">
        <title>The completed genome of Lactobacillus harbinensis M1.</title>
        <authorList>
            <person name="Zheng Y."/>
        </authorList>
    </citation>
    <scope>NUCLEOTIDE SEQUENCE [LARGE SCALE GENOMIC DNA]</scope>
    <source>
        <strain evidence="2 3">M1</strain>
    </source>
</reference>
<dbReference type="GeneID" id="78509201"/>
<dbReference type="AlphaFoldDB" id="A0A510TRP2"/>
<name>A0A510TRP2_9LACO</name>
<organism evidence="2 3">
    <name type="scientific">Schleiferilactobacillus harbinensis</name>
    <dbReference type="NCBI Taxonomy" id="304207"/>
    <lineage>
        <taxon>Bacteria</taxon>
        <taxon>Bacillati</taxon>
        <taxon>Bacillota</taxon>
        <taxon>Bacilli</taxon>
        <taxon>Lactobacillales</taxon>
        <taxon>Lactobacillaceae</taxon>
        <taxon>Schleiferilactobacillus</taxon>
    </lineage>
</organism>
<evidence type="ECO:0000313" key="4">
    <source>
        <dbReference type="Proteomes" id="UP001330016"/>
    </source>
</evidence>
<reference evidence="1 4" key="2">
    <citation type="submission" date="2023-02" db="EMBL/GenBank/DDBJ databases">
        <title>The predominant lactic acid bacteria and yeasts involved in the spontaneous fermentation of millet during the production of the traditional porridge Hausa koko in Ghana.</title>
        <authorList>
            <person name="Atter A."/>
            <person name="Diaz M."/>
        </authorList>
    </citation>
    <scope>NUCLEOTIDE SEQUENCE [LARGE SCALE GENOMIC DNA]</scope>
    <source>
        <strain evidence="1 4">FI11640</strain>
    </source>
</reference>
<dbReference type="RefSeq" id="WP_027828062.1">
    <property type="nucleotide sequence ID" value="NZ_BJTX01000002.1"/>
</dbReference>
<dbReference type="EMBL" id="CP045143">
    <property type="protein sequence ID" value="QFR23605.1"/>
    <property type="molecule type" value="Genomic_DNA"/>
</dbReference>
<accession>A0A510TRP2</accession>
<evidence type="ECO:0008006" key="5">
    <source>
        <dbReference type="Google" id="ProtNLM"/>
    </source>
</evidence>
<dbReference type="Proteomes" id="UP001330016">
    <property type="component" value="Unassembled WGS sequence"/>
</dbReference>
<evidence type="ECO:0000313" key="1">
    <source>
        <dbReference type="EMBL" id="MEE6716059.1"/>
    </source>
</evidence>